<feature type="transmembrane region" description="Helical" evidence="6">
    <location>
        <begin position="224"/>
        <end position="246"/>
    </location>
</feature>
<keyword evidence="4 6" id="KW-1133">Transmembrane helix</keyword>
<evidence type="ECO:0000256" key="4">
    <source>
        <dbReference type="ARBA" id="ARBA00022989"/>
    </source>
</evidence>
<comment type="subcellular location">
    <subcellularLocation>
        <location evidence="1">Membrane</location>
        <topology evidence="1">Multi-pass membrane protein</topology>
    </subcellularLocation>
</comment>
<dbReference type="Pfam" id="PF07681">
    <property type="entry name" value="DoxX"/>
    <property type="match status" value="1"/>
</dbReference>
<evidence type="ECO:0000256" key="5">
    <source>
        <dbReference type="ARBA" id="ARBA00023136"/>
    </source>
</evidence>
<name>A0ABT8CIB3_9VIBR</name>
<dbReference type="RefSeq" id="WP_261838458.1">
    <property type="nucleotide sequence ID" value="NZ_AP025458.1"/>
</dbReference>
<feature type="transmembrane region" description="Helical" evidence="6">
    <location>
        <begin position="57"/>
        <end position="73"/>
    </location>
</feature>
<dbReference type="Proteomes" id="UP001223712">
    <property type="component" value="Unassembled WGS sequence"/>
</dbReference>
<protein>
    <submittedName>
        <fullName evidence="7">DoxX family membrane protein</fullName>
    </submittedName>
</protein>
<evidence type="ECO:0000256" key="6">
    <source>
        <dbReference type="SAM" id="Phobius"/>
    </source>
</evidence>
<dbReference type="InterPro" id="IPR032808">
    <property type="entry name" value="DoxX"/>
</dbReference>
<evidence type="ECO:0000256" key="3">
    <source>
        <dbReference type="ARBA" id="ARBA00022692"/>
    </source>
</evidence>
<feature type="transmembrane region" description="Helical" evidence="6">
    <location>
        <begin position="199"/>
        <end position="218"/>
    </location>
</feature>
<feature type="transmembrane region" description="Helical" evidence="6">
    <location>
        <begin position="6"/>
        <end position="25"/>
    </location>
</feature>
<dbReference type="PROSITE" id="PS01258">
    <property type="entry name" value="BH2"/>
    <property type="match status" value="1"/>
</dbReference>
<evidence type="ECO:0000256" key="2">
    <source>
        <dbReference type="ARBA" id="ARBA00009458"/>
    </source>
</evidence>
<feature type="transmembrane region" description="Helical" evidence="6">
    <location>
        <begin position="166"/>
        <end position="187"/>
    </location>
</feature>
<feature type="transmembrane region" description="Helical" evidence="6">
    <location>
        <begin position="32"/>
        <end position="51"/>
    </location>
</feature>
<evidence type="ECO:0000313" key="7">
    <source>
        <dbReference type="EMBL" id="MDN3700632.1"/>
    </source>
</evidence>
<gene>
    <name evidence="7" type="ORF">QWY96_06515</name>
</gene>
<comment type="caution">
    <text evidence="7">The sequence shown here is derived from an EMBL/GenBank/DDBJ whole genome shotgun (WGS) entry which is preliminary data.</text>
</comment>
<dbReference type="EMBL" id="JAUFQY010000001">
    <property type="protein sequence ID" value="MDN3700632.1"/>
    <property type="molecule type" value="Genomic_DNA"/>
</dbReference>
<proteinExistence type="inferred from homology"/>
<organism evidence="7 8">
    <name type="scientific">Vibrio artabrorum</name>
    <dbReference type="NCBI Taxonomy" id="446374"/>
    <lineage>
        <taxon>Bacteria</taxon>
        <taxon>Pseudomonadati</taxon>
        <taxon>Pseudomonadota</taxon>
        <taxon>Gammaproteobacteria</taxon>
        <taxon>Vibrionales</taxon>
        <taxon>Vibrionaceae</taxon>
        <taxon>Vibrio</taxon>
    </lineage>
</organism>
<comment type="similarity">
    <text evidence="2">Belongs to the Bcl-2 family.</text>
</comment>
<feature type="transmembrane region" description="Helical" evidence="6">
    <location>
        <begin position="140"/>
        <end position="160"/>
    </location>
</feature>
<keyword evidence="3 6" id="KW-0812">Transmembrane</keyword>
<evidence type="ECO:0000313" key="8">
    <source>
        <dbReference type="Proteomes" id="UP001223712"/>
    </source>
</evidence>
<dbReference type="InterPro" id="IPR020726">
    <property type="entry name" value="Bcl2_BH2_motif_CS"/>
</dbReference>
<evidence type="ECO:0000256" key="1">
    <source>
        <dbReference type="ARBA" id="ARBA00004141"/>
    </source>
</evidence>
<reference evidence="8" key="1">
    <citation type="journal article" date="2019" name="Int. J. Syst. Evol. Microbiol.">
        <title>The Global Catalogue of Microorganisms (GCM) 10K type strain sequencing project: providing services to taxonomists for standard genome sequencing and annotation.</title>
        <authorList>
            <consortium name="The Broad Institute Genomics Platform"/>
            <consortium name="The Broad Institute Genome Sequencing Center for Infectious Disease"/>
            <person name="Wu L."/>
            <person name="Ma J."/>
        </authorList>
    </citation>
    <scope>NUCLEOTIDE SEQUENCE [LARGE SCALE GENOMIC DNA]</scope>
    <source>
        <strain evidence="8">CECT 7226</strain>
    </source>
</reference>
<keyword evidence="8" id="KW-1185">Reference proteome</keyword>
<sequence length="251" mass="27339">MERKNYSMIVVITGLITLASAVFNAELYDGTWSMIATVAAALLVPVAAYVFRNNLTLSFLIPLFFNTIVVRNADQHDWTAIGWVAAVTYIPLLLQAFIVFRKTYLVEGSTETALSMIRIFIGLNWLTHCTEKLFVSSHDAGLVGFFANGFGNLVVGHPLTDSTANALIVLGGIVEFATAISLGLGVFSRFGAFMSASYLVVAQIVGGHFSVGYTWILPGGGWELAFYYFMVTIPFMLPKVGGAVALERWRG</sequence>
<accession>A0ABT8CIB3</accession>
<feature type="transmembrane region" description="Helical" evidence="6">
    <location>
        <begin position="80"/>
        <end position="100"/>
    </location>
</feature>
<keyword evidence="5 6" id="KW-0472">Membrane</keyword>